<dbReference type="RefSeq" id="WP_263234217.1">
    <property type="nucleotide sequence ID" value="NZ_CP106793.1"/>
</dbReference>
<feature type="region of interest" description="Disordered" evidence="1">
    <location>
        <begin position="58"/>
        <end position="77"/>
    </location>
</feature>
<name>A0ABY6EIW1_9ACTN</name>
<keyword evidence="2" id="KW-0472">Membrane</keyword>
<dbReference type="EMBL" id="CP106793">
    <property type="protein sequence ID" value="UXY23983.1"/>
    <property type="molecule type" value="Genomic_DNA"/>
</dbReference>
<feature type="transmembrane region" description="Helical" evidence="2">
    <location>
        <begin position="36"/>
        <end position="56"/>
    </location>
</feature>
<gene>
    <name evidence="3" type="ORF">N8I84_38735</name>
</gene>
<keyword evidence="2" id="KW-1133">Transmembrane helix</keyword>
<evidence type="ECO:0000313" key="4">
    <source>
        <dbReference type="Proteomes" id="UP001061298"/>
    </source>
</evidence>
<keyword evidence="2" id="KW-0812">Transmembrane</keyword>
<proteinExistence type="predicted"/>
<organism evidence="3 4">
    <name type="scientific">Streptomyces cynarae</name>
    <dbReference type="NCBI Taxonomy" id="2981134"/>
    <lineage>
        <taxon>Bacteria</taxon>
        <taxon>Bacillati</taxon>
        <taxon>Actinomycetota</taxon>
        <taxon>Actinomycetes</taxon>
        <taxon>Kitasatosporales</taxon>
        <taxon>Streptomycetaceae</taxon>
        <taxon>Streptomyces</taxon>
    </lineage>
</organism>
<sequence>MVTMAFARQQTPTARGTWHPWARSLATAVQGRLPHALLFLCAAGVVAALIPATALVRAPETRGRSATRGAAAPVGEQ</sequence>
<dbReference type="Proteomes" id="UP001061298">
    <property type="component" value="Chromosome"/>
</dbReference>
<feature type="compositionally biased region" description="Low complexity" evidence="1">
    <location>
        <begin position="64"/>
        <end position="77"/>
    </location>
</feature>
<protein>
    <submittedName>
        <fullName evidence="3">Uncharacterized protein</fullName>
    </submittedName>
</protein>
<evidence type="ECO:0000313" key="3">
    <source>
        <dbReference type="EMBL" id="UXY23983.1"/>
    </source>
</evidence>
<evidence type="ECO:0000256" key="1">
    <source>
        <dbReference type="SAM" id="MobiDB-lite"/>
    </source>
</evidence>
<reference evidence="3" key="1">
    <citation type="submission" date="2022-10" db="EMBL/GenBank/DDBJ databases">
        <authorList>
            <person name="Mo P."/>
        </authorList>
    </citation>
    <scope>NUCLEOTIDE SEQUENCE</scope>
    <source>
        <strain evidence="3">HUAS 13-4</strain>
    </source>
</reference>
<accession>A0ABY6EIW1</accession>
<evidence type="ECO:0000256" key="2">
    <source>
        <dbReference type="SAM" id="Phobius"/>
    </source>
</evidence>
<keyword evidence="4" id="KW-1185">Reference proteome</keyword>